<name>A0A4U8UKL7_STECR</name>
<accession>A0A4U8UKL7</accession>
<reference evidence="2 3" key="1">
    <citation type="journal article" date="2015" name="Genome Biol.">
        <title>Comparative genomics of Steinernema reveals deeply conserved gene regulatory networks.</title>
        <authorList>
            <person name="Dillman A.R."/>
            <person name="Macchietto M."/>
            <person name="Porter C.F."/>
            <person name="Rogers A."/>
            <person name="Williams B."/>
            <person name="Antoshechkin I."/>
            <person name="Lee M.M."/>
            <person name="Goodwin Z."/>
            <person name="Lu X."/>
            <person name="Lewis E.E."/>
            <person name="Goodrich-Blair H."/>
            <person name="Stock S.P."/>
            <person name="Adams B.J."/>
            <person name="Sternberg P.W."/>
            <person name="Mortazavi A."/>
        </authorList>
    </citation>
    <scope>NUCLEOTIDE SEQUENCE [LARGE SCALE GENOMIC DNA]</scope>
    <source>
        <strain evidence="2 3">ALL</strain>
    </source>
</reference>
<sequence>MILVFVASPLFETRRRPRPRDLNEITTQIPLLRLPLPLSKCNRKESLDAHARTPFPNRRRSPRSHRYFGGRLHEQLQRIVSPSVSTRTVRRAQ</sequence>
<proteinExistence type="predicted"/>
<comment type="caution">
    <text evidence="2">The sequence shown here is derived from an EMBL/GenBank/DDBJ whole genome shotgun (WGS) entry which is preliminary data.</text>
</comment>
<dbReference type="EMBL" id="AZBU02000001">
    <property type="protein sequence ID" value="TMS33281.1"/>
    <property type="molecule type" value="Genomic_DNA"/>
</dbReference>
<evidence type="ECO:0000256" key="1">
    <source>
        <dbReference type="SAM" id="MobiDB-lite"/>
    </source>
</evidence>
<gene>
    <name evidence="2" type="ORF">L596_001040</name>
</gene>
<protein>
    <submittedName>
        <fullName evidence="2">Uncharacterized protein</fullName>
    </submittedName>
</protein>
<evidence type="ECO:0000313" key="3">
    <source>
        <dbReference type="Proteomes" id="UP000298663"/>
    </source>
</evidence>
<dbReference type="EMBL" id="CM016762">
    <property type="protein sequence ID" value="TMS33281.1"/>
    <property type="molecule type" value="Genomic_DNA"/>
</dbReference>
<feature type="region of interest" description="Disordered" evidence="1">
    <location>
        <begin position="45"/>
        <end position="65"/>
    </location>
</feature>
<keyword evidence="3" id="KW-1185">Reference proteome</keyword>
<reference evidence="2 3" key="2">
    <citation type="journal article" date="2019" name="G3 (Bethesda)">
        <title>Hybrid Assembly of the Genome of the Entomopathogenic Nematode Steinernema carpocapsae Identifies the X-Chromosome.</title>
        <authorList>
            <person name="Serra L."/>
            <person name="Macchietto M."/>
            <person name="Macias-Munoz A."/>
            <person name="McGill C.J."/>
            <person name="Rodriguez I.M."/>
            <person name="Rodriguez B."/>
            <person name="Murad R."/>
            <person name="Mortazavi A."/>
        </authorList>
    </citation>
    <scope>NUCLEOTIDE SEQUENCE [LARGE SCALE GENOMIC DNA]</scope>
    <source>
        <strain evidence="2 3">ALL</strain>
    </source>
</reference>
<dbReference type="AlphaFoldDB" id="A0A4U8UKL7"/>
<dbReference type="Proteomes" id="UP000298663">
    <property type="component" value="Chromosome X"/>
</dbReference>
<organism evidence="2 3">
    <name type="scientific">Steinernema carpocapsae</name>
    <name type="common">Entomopathogenic nematode</name>
    <dbReference type="NCBI Taxonomy" id="34508"/>
    <lineage>
        <taxon>Eukaryota</taxon>
        <taxon>Metazoa</taxon>
        <taxon>Ecdysozoa</taxon>
        <taxon>Nematoda</taxon>
        <taxon>Chromadorea</taxon>
        <taxon>Rhabditida</taxon>
        <taxon>Tylenchina</taxon>
        <taxon>Panagrolaimomorpha</taxon>
        <taxon>Strongyloidoidea</taxon>
        <taxon>Steinernematidae</taxon>
        <taxon>Steinernema</taxon>
    </lineage>
</organism>
<evidence type="ECO:0000313" key="2">
    <source>
        <dbReference type="EMBL" id="TMS33281.1"/>
    </source>
</evidence>